<dbReference type="NCBIfam" id="TIGR03085">
    <property type="entry name" value="TIGR03085 family metal-binding protein"/>
    <property type="match status" value="1"/>
</dbReference>
<dbReference type="SUPFAM" id="SSF109854">
    <property type="entry name" value="DinB/YfiT-like putative metalloenzymes"/>
    <property type="match status" value="1"/>
</dbReference>
<keyword evidence="2" id="KW-1185">Reference proteome</keyword>
<dbReference type="OrthoDB" id="3268903at2"/>
<evidence type="ECO:0000313" key="2">
    <source>
        <dbReference type="Proteomes" id="UP000245166"/>
    </source>
</evidence>
<name>A0A2U1ZRH6_9MICO</name>
<organism evidence="1 2">
    <name type="scientific">Serinibacter arcticus</name>
    <dbReference type="NCBI Taxonomy" id="1655435"/>
    <lineage>
        <taxon>Bacteria</taxon>
        <taxon>Bacillati</taxon>
        <taxon>Actinomycetota</taxon>
        <taxon>Actinomycetes</taxon>
        <taxon>Micrococcales</taxon>
        <taxon>Beutenbergiaceae</taxon>
        <taxon>Serinibacter</taxon>
    </lineage>
</organism>
<dbReference type="EMBL" id="PYHR01000002">
    <property type="protein sequence ID" value="PWD49594.1"/>
    <property type="molecule type" value="Genomic_DNA"/>
</dbReference>
<accession>A0A2U1ZRH6</accession>
<gene>
    <name evidence="1" type="ORF">C8046_01590</name>
</gene>
<comment type="caution">
    <text evidence="1">The sequence shown here is derived from an EMBL/GenBank/DDBJ whole genome shotgun (WGS) entry which is preliminary data.</text>
</comment>
<protein>
    <submittedName>
        <fullName evidence="1">TIGR03085 family protein</fullName>
    </submittedName>
</protein>
<proteinExistence type="predicted"/>
<dbReference type="NCBIfam" id="TIGR03083">
    <property type="entry name" value="maleylpyruvate isomerase family mycothiol-dependent enzyme"/>
    <property type="match status" value="1"/>
</dbReference>
<dbReference type="InterPro" id="IPR017517">
    <property type="entry name" value="Maleyloyr_isom"/>
</dbReference>
<dbReference type="AlphaFoldDB" id="A0A2U1ZRH6"/>
<dbReference type="RefSeq" id="WP_109227977.1">
    <property type="nucleotide sequence ID" value="NZ_PYHR01000002.1"/>
</dbReference>
<sequence>MDIIDDLRTGPRADLVAALRAARPTDPTLCEGWEARHLAAHVVLRERRPVHVAIAMARGVDPTAELADTATDAEGYARLVDQVAEGPSALSPIGWSALANVSEMLIHAEDVRRGAELPNAPRELPERLGASVWSQVRALARLRYARSASRGGAGVVLVTPQARAVVARGDASVVLTGTALELTLWLSGRERASLVKVTGPDAAVADFLAAHTDLPPTLG</sequence>
<reference evidence="1 2" key="1">
    <citation type="submission" date="2018-03" db="EMBL/GenBank/DDBJ databases">
        <title>Genome assembly of novel Miniimonas species PCH200.</title>
        <authorList>
            <person name="Thakur V."/>
            <person name="Kumar V."/>
            <person name="Singh D."/>
        </authorList>
    </citation>
    <scope>NUCLEOTIDE SEQUENCE [LARGE SCALE GENOMIC DNA]</scope>
    <source>
        <strain evidence="1 2">PCH200</strain>
    </source>
</reference>
<evidence type="ECO:0000313" key="1">
    <source>
        <dbReference type="EMBL" id="PWD49594.1"/>
    </source>
</evidence>
<dbReference type="Proteomes" id="UP000245166">
    <property type="component" value="Unassembled WGS sequence"/>
</dbReference>
<dbReference type="InterPro" id="IPR034660">
    <property type="entry name" value="DinB/YfiT-like"/>
</dbReference>
<dbReference type="InterPro" id="IPR017519">
    <property type="entry name" value="CHP03085"/>
</dbReference>